<dbReference type="PROSITE" id="PS50112">
    <property type="entry name" value="PAS"/>
    <property type="match status" value="1"/>
</dbReference>
<keyword evidence="3" id="KW-0597">Phosphoprotein</keyword>
<evidence type="ECO:0000259" key="10">
    <source>
        <dbReference type="PROSITE" id="PS50109"/>
    </source>
</evidence>
<dbReference type="RefSeq" id="WP_135771562.1">
    <property type="nucleotide sequence ID" value="NZ_RQFT01000012.1"/>
</dbReference>
<feature type="domain" description="Histidine kinase" evidence="10">
    <location>
        <begin position="660"/>
        <end position="828"/>
    </location>
</feature>
<dbReference type="CDD" id="cd00130">
    <property type="entry name" value="PAS"/>
    <property type="match status" value="1"/>
</dbReference>
<dbReference type="SUPFAM" id="SSF55874">
    <property type="entry name" value="ATPase domain of HSP90 chaperone/DNA topoisomerase II/histidine kinase"/>
    <property type="match status" value="1"/>
</dbReference>
<organism evidence="13 14">
    <name type="scientific">Leptospira bouyouniensis</name>
    <dbReference type="NCBI Taxonomy" id="2484911"/>
    <lineage>
        <taxon>Bacteria</taxon>
        <taxon>Pseudomonadati</taxon>
        <taxon>Spirochaetota</taxon>
        <taxon>Spirochaetia</taxon>
        <taxon>Leptospirales</taxon>
        <taxon>Leptospiraceae</taxon>
        <taxon>Leptospira</taxon>
    </lineage>
</organism>
<keyword evidence="8" id="KW-0902">Two-component regulatory system</keyword>
<evidence type="ECO:0000256" key="7">
    <source>
        <dbReference type="ARBA" id="ARBA00022840"/>
    </source>
</evidence>
<dbReference type="GO" id="GO:0000155">
    <property type="term" value="F:phosphorelay sensor kinase activity"/>
    <property type="evidence" value="ECO:0007669"/>
    <property type="project" value="InterPro"/>
</dbReference>
<dbReference type="NCBIfam" id="TIGR00229">
    <property type="entry name" value="sensory_box"/>
    <property type="match status" value="1"/>
</dbReference>
<keyword evidence="4" id="KW-0808">Transferase</keyword>
<dbReference type="InterPro" id="IPR036890">
    <property type="entry name" value="HATPase_C_sf"/>
</dbReference>
<dbReference type="SMART" id="SM00387">
    <property type="entry name" value="HATPase_c"/>
    <property type="match status" value="1"/>
</dbReference>
<dbReference type="InterPro" id="IPR003594">
    <property type="entry name" value="HATPase_dom"/>
</dbReference>
<keyword evidence="9" id="KW-1133">Transmembrane helix</keyword>
<evidence type="ECO:0000256" key="6">
    <source>
        <dbReference type="ARBA" id="ARBA00022777"/>
    </source>
</evidence>
<keyword evidence="9" id="KW-0812">Transmembrane</keyword>
<dbReference type="Proteomes" id="UP000297641">
    <property type="component" value="Unassembled WGS sequence"/>
</dbReference>
<feature type="transmembrane region" description="Helical" evidence="9">
    <location>
        <begin position="66"/>
        <end position="87"/>
    </location>
</feature>
<dbReference type="Pfam" id="PF08447">
    <property type="entry name" value="PAS_3"/>
    <property type="match status" value="1"/>
</dbReference>
<feature type="transmembrane region" description="Helical" evidence="9">
    <location>
        <begin position="122"/>
        <end position="144"/>
    </location>
</feature>
<protein>
    <recommendedName>
        <fullName evidence="2">histidine kinase</fullName>
        <ecNumber evidence="2">2.7.13.3</ecNumber>
    </recommendedName>
</protein>
<dbReference type="InterPro" id="IPR000014">
    <property type="entry name" value="PAS"/>
</dbReference>
<dbReference type="Pfam" id="PF02518">
    <property type="entry name" value="HATPase_c"/>
    <property type="match status" value="1"/>
</dbReference>
<dbReference type="InterPro" id="IPR035965">
    <property type="entry name" value="PAS-like_dom_sf"/>
</dbReference>
<feature type="transmembrane region" description="Helical" evidence="9">
    <location>
        <begin position="183"/>
        <end position="204"/>
    </location>
</feature>
<feature type="transmembrane region" description="Helical" evidence="9">
    <location>
        <begin position="99"/>
        <end position="116"/>
    </location>
</feature>
<dbReference type="InterPro" id="IPR000700">
    <property type="entry name" value="PAS-assoc_C"/>
</dbReference>
<comment type="catalytic activity">
    <reaction evidence="1">
        <text>ATP + protein L-histidine = ADP + protein N-phospho-L-histidine.</text>
        <dbReference type="EC" id="2.7.13.3"/>
    </reaction>
</comment>
<accession>A0A7I0HN40</accession>
<dbReference type="SMART" id="SM00086">
    <property type="entry name" value="PAC"/>
    <property type="match status" value="2"/>
</dbReference>
<evidence type="ECO:0000259" key="12">
    <source>
        <dbReference type="PROSITE" id="PS50113"/>
    </source>
</evidence>
<dbReference type="SUPFAM" id="SSF47384">
    <property type="entry name" value="Homodimeric domain of signal transducing histidine kinase"/>
    <property type="match status" value="1"/>
</dbReference>
<evidence type="ECO:0000313" key="13">
    <source>
        <dbReference type="EMBL" id="TGL02996.1"/>
    </source>
</evidence>
<keyword evidence="5" id="KW-0547">Nucleotide-binding</keyword>
<dbReference type="InterPro" id="IPR036097">
    <property type="entry name" value="HisK_dim/P_sf"/>
</dbReference>
<feature type="transmembrane region" description="Helical" evidence="9">
    <location>
        <begin position="42"/>
        <end position="60"/>
    </location>
</feature>
<dbReference type="PROSITE" id="PS50113">
    <property type="entry name" value="PAC"/>
    <property type="match status" value="1"/>
</dbReference>
<evidence type="ECO:0000256" key="8">
    <source>
        <dbReference type="ARBA" id="ARBA00023012"/>
    </source>
</evidence>
<dbReference type="Pfam" id="PF00512">
    <property type="entry name" value="HisKA"/>
    <property type="match status" value="1"/>
</dbReference>
<dbReference type="InterPro" id="IPR013655">
    <property type="entry name" value="PAS_fold_3"/>
</dbReference>
<feature type="domain" description="PAC" evidence="12">
    <location>
        <begin position="427"/>
        <end position="479"/>
    </location>
</feature>
<keyword evidence="6" id="KW-0418">Kinase</keyword>
<sequence>MLPIEIDVIFAVTALSVVVNLVISIIIYFLSKNSKSEIKLTFTAYFLAVLVIRNYSLYLYGSTENVLYFFFSESLTLFSSYLLVLSISPIISRYISKKWIFSSFVLLYFLFVTLLLKEVNFFWFSLPSAIFNGSILILFGSIILSLNEYPKTIRIYFFFICFLLALQRLFFPYLFTIDWYKPLGYTINTLFMFLFGVACILFSFQVQTKKLNLSLFELETLQKAIKDVNVRLLIMYNQLPAIIYNIEFLPEPRTSYISSKMEEITGYGINYFYENSDFFRDIVIKEDQHKIEELFSGESPIILRMIHANGSIIWTEHYVNISNDILGIKKRIDVVALDITNSKKTEISLLQEKNLNSTVFDNAANLILLTNAKGLIENINPAALRVLQLNKDDVLNKYIQNIILVEEDREFLKEVLDDINEIQNIAESLILRYITKNSQTLYLEWRLGIIRDSKDEPSKIIWIGIDQTSKRTAELELKELNRSLEEKVKARTFELQTSNTELNSALFALREAQEKLIQNEKLASLGQLVSGLAHEINNPIGMIKSSVETLVAEWEDESQDIKDQTLNEILNLIIDSNDSGLRILTGITNRQARKSLTEVLKQNTILYPDELAELFVDSGIRNLSPSIIKKIQSAIGNQNDFKRLRKLLLMKQSSEHILYSIRRLSKITFTLKNFAGLQSNLELIDFSLKDTIHSAISLYKEYFLRDINLILNLDFEGKIRCIQGDLVQLWSQIIWNGIQAMSTKGTIWIRSYKTNESVIVEIEDSGIGIPIEQQSKVFMPFFSTKTSGDGLGLGLYLVKEIVIRHNANISFESVPGRTVFKVSFPITS</sequence>
<feature type="transmembrane region" description="Helical" evidence="9">
    <location>
        <begin position="156"/>
        <end position="177"/>
    </location>
</feature>
<gene>
    <name evidence="13" type="ORF">EHQ43_14400</name>
</gene>
<comment type="caution">
    <text evidence="13">The sequence shown here is derived from an EMBL/GenBank/DDBJ whole genome shotgun (WGS) entry which is preliminary data.</text>
</comment>
<dbReference type="SMART" id="SM00091">
    <property type="entry name" value="PAS"/>
    <property type="match status" value="1"/>
</dbReference>
<dbReference type="EC" id="2.7.13.3" evidence="2"/>
<evidence type="ECO:0000313" key="14">
    <source>
        <dbReference type="Proteomes" id="UP000297641"/>
    </source>
</evidence>
<dbReference type="InterPro" id="IPR004358">
    <property type="entry name" value="Sig_transdc_His_kin-like_C"/>
</dbReference>
<feature type="domain" description="PAS" evidence="11">
    <location>
        <begin position="352"/>
        <end position="423"/>
    </location>
</feature>
<dbReference type="Gene3D" id="3.30.565.10">
    <property type="entry name" value="Histidine kinase-like ATPase, C-terminal domain"/>
    <property type="match status" value="1"/>
</dbReference>
<evidence type="ECO:0000256" key="5">
    <source>
        <dbReference type="ARBA" id="ARBA00022741"/>
    </source>
</evidence>
<dbReference type="AlphaFoldDB" id="A0A7I0HN40"/>
<dbReference type="GO" id="GO:0005524">
    <property type="term" value="F:ATP binding"/>
    <property type="evidence" value="ECO:0007669"/>
    <property type="project" value="UniProtKB-KW"/>
</dbReference>
<dbReference type="Gene3D" id="1.10.287.130">
    <property type="match status" value="1"/>
</dbReference>
<keyword evidence="7" id="KW-0067">ATP-binding</keyword>
<evidence type="ECO:0000259" key="11">
    <source>
        <dbReference type="PROSITE" id="PS50112"/>
    </source>
</evidence>
<evidence type="ECO:0000256" key="2">
    <source>
        <dbReference type="ARBA" id="ARBA00012438"/>
    </source>
</evidence>
<evidence type="ECO:0000256" key="1">
    <source>
        <dbReference type="ARBA" id="ARBA00000085"/>
    </source>
</evidence>
<keyword evidence="9" id="KW-0472">Membrane</keyword>
<dbReference type="PANTHER" id="PTHR43065">
    <property type="entry name" value="SENSOR HISTIDINE KINASE"/>
    <property type="match status" value="1"/>
</dbReference>
<evidence type="ECO:0000256" key="9">
    <source>
        <dbReference type="SAM" id="Phobius"/>
    </source>
</evidence>
<dbReference type="PROSITE" id="PS50109">
    <property type="entry name" value="HIS_KIN"/>
    <property type="match status" value="1"/>
</dbReference>
<dbReference type="InterPro" id="IPR003661">
    <property type="entry name" value="HisK_dim/P_dom"/>
</dbReference>
<dbReference type="PRINTS" id="PR00344">
    <property type="entry name" value="BCTRLSENSOR"/>
</dbReference>
<dbReference type="EMBL" id="RQFT01000012">
    <property type="protein sequence ID" value="TGL02996.1"/>
    <property type="molecule type" value="Genomic_DNA"/>
</dbReference>
<dbReference type="PANTHER" id="PTHR43065:SF10">
    <property type="entry name" value="PEROXIDE STRESS-ACTIVATED HISTIDINE KINASE MAK3"/>
    <property type="match status" value="1"/>
</dbReference>
<dbReference type="Pfam" id="PF13426">
    <property type="entry name" value="PAS_9"/>
    <property type="match status" value="1"/>
</dbReference>
<dbReference type="InterPro" id="IPR005467">
    <property type="entry name" value="His_kinase_dom"/>
</dbReference>
<name>A0A7I0HN40_9LEPT</name>
<evidence type="ECO:0000256" key="3">
    <source>
        <dbReference type="ARBA" id="ARBA00022553"/>
    </source>
</evidence>
<dbReference type="InterPro" id="IPR001610">
    <property type="entry name" value="PAC"/>
</dbReference>
<proteinExistence type="predicted"/>
<dbReference type="SUPFAM" id="SSF55785">
    <property type="entry name" value="PYP-like sensor domain (PAS domain)"/>
    <property type="match status" value="2"/>
</dbReference>
<dbReference type="Gene3D" id="3.30.450.20">
    <property type="entry name" value="PAS domain"/>
    <property type="match status" value="2"/>
</dbReference>
<dbReference type="CDD" id="cd00082">
    <property type="entry name" value="HisKA"/>
    <property type="match status" value="1"/>
</dbReference>
<reference evidence="13 14" key="1">
    <citation type="journal article" date="2019" name="PLoS Negl. Trop. Dis.">
        <title>Revisiting the worldwide diversity of Leptospira species in the environment.</title>
        <authorList>
            <person name="Vincent A.T."/>
            <person name="Schiettekatte O."/>
            <person name="Bourhy P."/>
            <person name="Veyrier F.J."/>
            <person name="Picardeau M."/>
        </authorList>
    </citation>
    <scope>NUCLEOTIDE SEQUENCE [LARGE SCALE GENOMIC DNA]</scope>
    <source>
        <strain evidence="13 14">201800273</strain>
    </source>
</reference>
<feature type="transmembrane region" description="Helical" evidence="9">
    <location>
        <begin position="6"/>
        <end position="30"/>
    </location>
</feature>
<evidence type="ECO:0000256" key="4">
    <source>
        <dbReference type="ARBA" id="ARBA00022679"/>
    </source>
</evidence>